<evidence type="ECO:0000313" key="2">
    <source>
        <dbReference type="EMBL" id="MED6219163.1"/>
    </source>
</evidence>
<dbReference type="Proteomes" id="UP001341840">
    <property type="component" value="Unassembled WGS sequence"/>
</dbReference>
<gene>
    <name evidence="2" type="ORF">PIB30_033272</name>
</gene>
<dbReference type="PANTHER" id="PTHR45916:SF1">
    <property type="entry name" value="STRUCTURAL MAINTENANCE OF CHROMOSOMES PROTEIN 5"/>
    <property type="match status" value="1"/>
</dbReference>
<protein>
    <submittedName>
        <fullName evidence="2">Uncharacterized protein</fullName>
    </submittedName>
</protein>
<keyword evidence="3" id="KW-1185">Reference proteome</keyword>
<evidence type="ECO:0000313" key="3">
    <source>
        <dbReference type="Proteomes" id="UP001341840"/>
    </source>
</evidence>
<organism evidence="2 3">
    <name type="scientific">Stylosanthes scabra</name>
    <dbReference type="NCBI Taxonomy" id="79078"/>
    <lineage>
        <taxon>Eukaryota</taxon>
        <taxon>Viridiplantae</taxon>
        <taxon>Streptophyta</taxon>
        <taxon>Embryophyta</taxon>
        <taxon>Tracheophyta</taxon>
        <taxon>Spermatophyta</taxon>
        <taxon>Magnoliopsida</taxon>
        <taxon>eudicotyledons</taxon>
        <taxon>Gunneridae</taxon>
        <taxon>Pentapetalae</taxon>
        <taxon>rosids</taxon>
        <taxon>fabids</taxon>
        <taxon>Fabales</taxon>
        <taxon>Fabaceae</taxon>
        <taxon>Papilionoideae</taxon>
        <taxon>50 kb inversion clade</taxon>
        <taxon>dalbergioids sensu lato</taxon>
        <taxon>Dalbergieae</taxon>
        <taxon>Pterocarpus clade</taxon>
        <taxon>Stylosanthes</taxon>
    </lineage>
</organism>
<proteinExistence type="predicted"/>
<accession>A0ABU6ZC66</accession>
<keyword evidence="1" id="KW-0175">Coiled coil</keyword>
<sequence>MCSIFGVELRQLEKETESRQQQLKKYLNIAESIAPLTPELESEFRKMPTTIEDLNTAIRETIFEAGSIFTPNSNALEEYEGRQQKVLVLFLHLALHYVDMSSEVTVNFQIEELAAELAAEEEKHGRSNTEIEEIKVS</sequence>
<name>A0ABU6ZC66_9FABA</name>
<dbReference type="PANTHER" id="PTHR45916">
    <property type="entry name" value="STRUCTURAL MAINTENANCE OF CHROMOSOMES PROTEIN 5"/>
    <property type="match status" value="1"/>
</dbReference>
<dbReference type="EMBL" id="JASCZI010272010">
    <property type="protein sequence ID" value="MED6219163.1"/>
    <property type="molecule type" value="Genomic_DNA"/>
</dbReference>
<comment type="caution">
    <text evidence="2">The sequence shown here is derived from an EMBL/GenBank/DDBJ whole genome shotgun (WGS) entry which is preliminary data.</text>
</comment>
<reference evidence="2 3" key="1">
    <citation type="journal article" date="2023" name="Plants (Basel)">
        <title>Bridging the Gap: Combining Genomics and Transcriptomics Approaches to Understand Stylosanthes scabra, an Orphan Legume from the Brazilian Caatinga.</title>
        <authorList>
            <person name="Ferreira-Neto J.R.C."/>
            <person name="da Silva M.D."/>
            <person name="Binneck E."/>
            <person name="de Melo N.F."/>
            <person name="da Silva R.H."/>
            <person name="de Melo A.L.T.M."/>
            <person name="Pandolfi V."/>
            <person name="Bustamante F.O."/>
            <person name="Brasileiro-Vidal A.C."/>
            <person name="Benko-Iseppon A.M."/>
        </authorList>
    </citation>
    <scope>NUCLEOTIDE SEQUENCE [LARGE SCALE GENOMIC DNA]</scope>
    <source>
        <tissue evidence="2">Leaves</tissue>
    </source>
</reference>
<evidence type="ECO:0000256" key="1">
    <source>
        <dbReference type="ARBA" id="ARBA00023054"/>
    </source>
</evidence>